<dbReference type="CDD" id="cd01166">
    <property type="entry name" value="KdgK"/>
    <property type="match status" value="1"/>
</dbReference>
<dbReference type="Gene3D" id="3.40.1190.20">
    <property type="match status" value="1"/>
</dbReference>
<evidence type="ECO:0000259" key="6">
    <source>
        <dbReference type="Pfam" id="PF00294"/>
    </source>
</evidence>
<evidence type="ECO:0000256" key="3">
    <source>
        <dbReference type="ARBA" id="ARBA00022741"/>
    </source>
</evidence>
<organism evidence="7 8">
    <name type="scientific">Duganella margarita</name>
    <dbReference type="NCBI Taxonomy" id="2692170"/>
    <lineage>
        <taxon>Bacteria</taxon>
        <taxon>Pseudomonadati</taxon>
        <taxon>Pseudomonadota</taxon>
        <taxon>Betaproteobacteria</taxon>
        <taxon>Burkholderiales</taxon>
        <taxon>Oxalobacteraceae</taxon>
        <taxon>Telluria group</taxon>
        <taxon>Duganella</taxon>
    </lineage>
</organism>
<dbReference type="PANTHER" id="PTHR43085:SF1">
    <property type="entry name" value="PSEUDOURIDINE KINASE-RELATED"/>
    <property type="match status" value="1"/>
</dbReference>
<comment type="caution">
    <text evidence="7">The sequence shown here is derived from an EMBL/GenBank/DDBJ whole genome shotgun (WGS) entry which is preliminary data.</text>
</comment>
<keyword evidence="4 7" id="KW-0418">Kinase</keyword>
<evidence type="ECO:0000256" key="1">
    <source>
        <dbReference type="ARBA" id="ARBA00010688"/>
    </source>
</evidence>
<dbReference type="SUPFAM" id="SSF53613">
    <property type="entry name" value="Ribokinase-like"/>
    <property type="match status" value="1"/>
</dbReference>
<dbReference type="PANTHER" id="PTHR43085">
    <property type="entry name" value="HEXOKINASE FAMILY MEMBER"/>
    <property type="match status" value="1"/>
</dbReference>
<evidence type="ECO:0000256" key="4">
    <source>
        <dbReference type="ARBA" id="ARBA00022777"/>
    </source>
</evidence>
<sequence>MSEQFDVVAMGEAMVEFNQANASEPLYRQGFGGDTSNAVIAASRQGARVAYLSRVGEDHFGRMLLDLWQSEGVDVSAVARDPQAATGLYFVNHGPQGHSFSYLRAGSAASRMQPQTMDLSAAGSTRWLHVSGISQAISASACDTVFAAIETARAANGKVSFDPNLRLSLWPLARARATICATIAMTDLFLPSLDEAVALAGTDDVPAIFAWARAHGAHTVVLKSGPAGAWYAEQGAQPQLAAARAVQAVDATGAGDCFDGSLLARLAAGDTLADAVRYANAAAGLSTLGHGAVAPIPTAAQVRAALG</sequence>
<dbReference type="RefSeq" id="WP_161050229.1">
    <property type="nucleotide sequence ID" value="NZ_WWCR01000010.1"/>
</dbReference>
<evidence type="ECO:0000256" key="2">
    <source>
        <dbReference type="ARBA" id="ARBA00022679"/>
    </source>
</evidence>
<reference evidence="7 8" key="1">
    <citation type="submission" date="2019-12" db="EMBL/GenBank/DDBJ databases">
        <title>Novel species isolated from a subtropical stream in China.</title>
        <authorList>
            <person name="Lu H."/>
        </authorList>
    </citation>
    <scope>NUCLEOTIDE SEQUENCE [LARGE SCALE GENOMIC DNA]</scope>
    <source>
        <strain evidence="7 8">FT134W</strain>
    </source>
</reference>
<dbReference type="InterPro" id="IPR050306">
    <property type="entry name" value="PfkB_Carbo_kinase"/>
</dbReference>
<keyword evidence="5" id="KW-0067">ATP-binding</keyword>
<dbReference type="AlphaFoldDB" id="A0A7X4KFX3"/>
<protein>
    <submittedName>
        <fullName evidence="7">Sugar kinase</fullName>
    </submittedName>
</protein>
<comment type="similarity">
    <text evidence="1">Belongs to the carbohydrate kinase PfkB family.</text>
</comment>
<dbReference type="GO" id="GO:0005524">
    <property type="term" value="F:ATP binding"/>
    <property type="evidence" value="ECO:0007669"/>
    <property type="project" value="UniProtKB-KW"/>
</dbReference>
<proteinExistence type="inferred from homology"/>
<keyword evidence="3" id="KW-0547">Nucleotide-binding</keyword>
<evidence type="ECO:0000256" key="5">
    <source>
        <dbReference type="ARBA" id="ARBA00022840"/>
    </source>
</evidence>
<dbReference type="InterPro" id="IPR029056">
    <property type="entry name" value="Ribokinase-like"/>
</dbReference>
<evidence type="ECO:0000313" key="8">
    <source>
        <dbReference type="Proteomes" id="UP000469734"/>
    </source>
</evidence>
<dbReference type="GO" id="GO:0016301">
    <property type="term" value="F:kinase activity"/>
    <property type="evidence" value="ECO:0007669"/>
    <property type="project" value="UniProtKB-KW"/>
</dbReference>
<feature type="domain" description="Carbohydrate kinase PfkB" evidence="6">
    <location>
        <begin position="6"/>
        <end position="298"/>
    </location>
</feature>
<gene>
    <name evidence="7" type="ORF">GTP56_11770</name>
</gene>
<accession>A0A7X4KFX3</accession>
<evidence type="ECO:0000313" key="7">
    <source>
        <dbReference type="EMBL" id="MYM72876.1"/>
    </source>
</evidence>
<dbReference type="InterPro" id="IPR011611">
    <property type="entry name" value="PfkB_dom"/>
</dbReference>
<dbReference type="EMBL" id="WWCR01000010">
    <property type="protein sequence ID" value="MYM72876.1"/>
    <property type="molecule type" value="Genomic_DNA"/>
</dbReference>
<dbReference type="Pfam" id="PF00294">
    <property type="entry name" value="PfkB"/>
    <property type="match status" value="1"/>
</dbReference>
<keyword evidence="2" id="KW-0808">Transferase</keyword>
<dbReference type="Proteomes" id="UP000469734">
    <property type="component" value="Unassembled WGS sequence"/>
</dbReference>
<name>A0A7X4KFX3_9BURK</name>